<dbReference type="InterPro" id="IPR048394">
    <property type="entry name" value="FakA-like_M"/>
</dbReference>
<dbReference type="InterPro" id="IPR050270">
    <property type="entry name" value="DegV_domain_contain"/>
</dbReference>
<dbReference type="InterPro" id="IPR033470">
    <property type="entry name" value="FakA-like_C"/>
</dbReference>
<dbReference type="PANTHER" id="PTHR33434">
    <property type="entry name" value="DEGV DOMAIN-CONTAINING PROTEIN DR_1986-RELATED"/>
    <property type="match status" value="1"/>
</dbReference>
<dbReference type="SUPFAM" id="SSF101473">
    <property type="entry name" value="DhaL-like"/>
    <property type="match status" value="1"/>
</dbReference>
<organism evidence="2 3">
    <name type="scientific">Aliibacillus thermotolerans</name>
    <dbReference type="NCBI Taxonomy" id="1834418"/>
    <lineage>
        <taxon>Bacteria</taxon>
        <taxon>Bacillati</taxon>
        <taxon>Bacillota</taxon>
        <taxon>Bacilli</taxon>
        <taxon>Bacillales</taxon>
        <taxon>Bacillaceae</taxon>
        <taxon>Aliibacillus</taxon>
    </lineage>
</organism>
<dbReference type="Proteomes" id="UP001596143">
    <property type="component" value="Unassembled WGS sequence"/>
</dbReference>
<feature type="domain" description="DhaL" evidence="1">
    <location>
        <begin position="9"/>
        <end position="200"/>
    </location>
</feature>
<dbReference type="PROSITE" id="PS51480">
    <property type="entry name" value="DHAL"/>
    <property type="match status" value="1"/>
</dbReference>
<keyword evidence="3" id="KW-1185">Reference proteome</keyword>
<dbReference type="PANTHER" id="PTHR33434:SF4">
    <property type="entry name" value="PHOSPHATASE PROTEIN"/>
    <property type="match status" value="1"/>
</dbReference>
<dbReference type="RefSeq" id="WP_270898046.1">
    <property type="nucleotide sequence ID" value="NZ_JBHSPF010000018.1"/>
</dbReference>
<dbReference type="SMART" id="SM01120">
    <property type="entry name" value="Dak2"/>
    <property type="match status" value="1"/>
</dbReference>
<name>A0ABW0U3S0_9BACI</name>
<evidence type="ECO:0000313" key="2">
    <source>
        <dbReference type="EMBL" id="MFC5628041.1"/>
    </source>
</evidence>
<dbReference type="Pfam" id="PF21645">
    <property type="entry name" value="FakA-like_M"/>
    <property type="match status" value="1"/>
</dbReference>
<dbReference type="NCBIfam" id="TIGR03599">
    <property type="entry name" value="YloV"/>
    <property type="match status" value="1"/>
</dbReference>
<sequence>MVKDKINGEKLALMFKEGALTLEKNRKKVDALNVFPVPDGDTGTNMSLTIQTGVKEITSKPNHHAGKLAKTFSKGLLMGARGNSGVILSQLFRGFSQAVEQKAELGIEELAKALEEGVKTAYKAVMKPVEGTILTVAKDTAENVEKQANNGSLVKWMEEVVHHATVSLQTTPDLLPVLKEAEVVDSGGQGLVYIYEGMLRGLKGEKTEKVESESPSLEELVKIEHYQHAQTHVAPEDIEFGYCTEVMIQLEKELNEETFRTELSSFGDSILVVRDDDLVKIHIHAEYPGEVLTKSQSYGSLVHVKIDNMRKQREEIISYEHEQSPKNHSEQRAQVRYGVVTVAFGEGIVELFKGMGAHQVILGGQTMNPSTEDISNAIAQIDADHIFVLPNNSNIIMAAEQAANVVDKDVEVVPTKSIAEGLSALFVIDQEKDATFNRQAMLEAMKDVKSGQVTYAVRDSRVNGNEIKEGDFIGLLNKEIKAAGTKLEEVTKQLLRQMIDDDSEIVTMIYGEGVDEIFIKELEQFFSDTYPEVEVEWYDGKQPIYSLIIAVE</sequence>
<comment type="caution">
    <text evidence="2">The sequence shown here is derived from an EMBL/GenBank/DDBJ whole genome shotgun (WGS) entry which is preliminary data.</text>
</comment>
<dbReference type="Pfam" id="PF13684">
    <property type="entry name" value="FakA-like_C"/>
    <property type="match status" value="1"/>
</dbReference>
<evidence type="ECO:0000313" key="3">
    <source>
        <dbReference type="Proteomes" id="UP001596143"/>
    </source>
</evidence>
<dbReference type="SMART" id="SM01121">
    <property type="entry name" value="Dak1_2"/>
    <property type="match status" value="1"/>
</dbReference>
<dbReference type="InterPro" id="IPR004007">
    <property type="entry name" value="DhaL_dom"/>
</dbReference>
<accession>A0ABW0U3S0</accession>
<proteinExistence type="predicted"/>
<dbReference type="InterPro" id="IPR036117">
    <property type="entry name" value="DhaL_dom_sf"/>
</dbReference>
<protein>
    <submittedName>
        <fullName evidence="2">DAK2 domain-containing protein</fullName>
    </submittedName>
</protein>
<dbReference type="InterPro" id="IPR019986">
    <property type="entry name" value="YloV-like"/>
</dbReference>
<evidence type="ECO:0000259" key="1">
    <source>
        <dbReference type="PROSITE" id="PS51480"/>
    </source>
</evidence>
<gene>
    <name evidence="2" type="ORF">ACFPTR_03930</name>
</gene>
<reference evidence="3" key="1">
    <citation type="journal article" date="2019" name="Int. J. Syst. Evol. Microbiol.">
        <title>The Global Catalogue of Microorganisms (GCM) 10K type strain sequencing project: providing services to taxonomists for standard genome sequencing and annotation.</title>
        <authorList>
            <consortium name="The Broad Institute Genomics Platform"/>
            <consortium name="The Broad Institute Genome Sequencing Center for Infectious Disease"/>
            <person name="Wu L."/>
            <person name="Ma J."/>
        </authorList>
    </citation>
    <scope>NUCLEOTIDE SEQUENCE [LARGE SCALE GENOMIC DNA]</scope>
    <source>
        <strain evidence="3">CGMCC 1.15790</strain>
    </source>
</reference>
<dbReference type="Pfam" id="PF02734">
    <property type="entry name" value="Dak2"/>
    <property type="match status" value="1"/>
</dbReference>
<dbReference type="Gene3D" id="1.25.40.340">
    <property type="match status" value="1"/>
</dbReference>
<dbReference type="EMBL" id="JBHSPF010000018">
    <property type="protein sequence ID" value="MFC5628041.1"/>
    <property type="molecule type" value="Genomic_DNA"/>
</dbReference>